<dbReference type="OrthoDB" id="4226558at2759"/>
<feature type="compositionally biased region" description="Polar residues" evidence="2">
    <location>
        <begin position="422"/>
        <end position="432"/>
    </location>
</feature>
<dbReference type="Pfam" id="PF14529">
    <property type="entry name" value="Exo_endo_phos_2"/>
    <property type="match status" value="1"/>
</dbReference>
<feature type="region of interest" description="Disordered" evidence="2">
    <location>
        <begin position="521"/>
        <end position="553"/>
    </location>
</feature>
<dbReference type="GO" id="GO:0008270">
    <property type="term" value="F:zinc ion binding"/>
    <property type="evidence" value="ECO:0007669"/>
    <property type="project" value="UniProtKB-KW"/>
</dbReference>
<dbReference type="GO" id="GO:0003824">
    <property type="term" value="F:catalytic activity"/>
    <property type="evidence" value="ECO:0007669"/>
    <property type="project" value="InterPro"/>
</dbReference>
<dbReference type="STRING" id="1441469.A0A225ABY5"/>
<dbReference type="Gene3D" id="3.60.10.10">
    <property type="entry name" value="Endonuclease/exonuclease/phosphatase"/>
    <property type="match status" value="1"/>
</dbReference>
<keyword evidence="1" id="KW-0862">Zinc</keyword>
<evidence type="ECO:0000256" key="2">
    <source>
        <dbReference type="SAM" id="MobiDB-lite"/>
    </source>
</evidence>
<keyword evidence="1" id="KW-0863">Zinc-finger</keyword>
<dbReference type="InterPro" id="IPR013087">
    <property type="entry name" value="Znf_C2H2_type"/>
</dbReference>
<evidence type="ECO:0000313" key="5">
    <source>
        <dbReference type="Proteomes" id="UP000214365"/>
    </source>
</evidence>
<dbReference type="InterPro" id="IPR036691">
    <property type="entry name" value="Endo/exonu/phosph_ase_sf"/>
</dbReference>
<feature type="compositionally biased region" description="Polar residues" evidence="2">
    <location>
        <begin position="1207"/>
        <end position="1220"/>
    </location>
</feature>
<evidence type="ECO:0000259" key="3">
    <source>
        <dbReference type="PROSITE" id="PS50157"/>
    </source>
</evidence>
<dbReference type="InterPro" id="IPR005135">
    <property type="entry name" value="Endo/exonuclease/phosphatase"/>
</dbReference>
<keyword evidence="1" id="KW-0479">Metal-binding</keyword>
<proteinExistence type="predicted"/>
<evidence type="ECO:0000313" key="4">
    <source>
        <dbReference type="EMBL" id="OKL55294.1"/>
    </source>
</evidence>
<accession>A0A225ABY5</accession>
<dbReference type="RefSeq" id="XP_020115415.1">
    <property type="nucleotide sequence ID" value="XM_020265368.1"/>
</dbReference>
<dbReference type="SUPFAM" id="SSF56219">
    <property type="entry name" value="DNase I-like"/>
    <property type="match status" value="1"/>
</dbReference>
<reference evidence="4 5" key="1">
    <citation type="submission" date="2015-06" db="EMBL/GenBank/DDBJ databases">
        <title>Talaromyces atroroseus IBT 11181 draft genome.</title>
        <authorList>
            <person name="Rasmussen K.B."/>
            <person name="Rasmussen S."/>
            <person name="Petersen B."/>
            <person name="Sicheritz-Ponten T."/>
            <person name="Mortensen U.H."/>
            <person name="Thrane U."/>
        </authorList>
    </citation>
    <scope>NUCLEOTIDE SEQUENCE [LARGE SCALE GENOMIC DNA]</scope>
    <source>
        <strain evidence="4 5">IBT 11181</strain>
    </source>
</reference>
<sequence>MAPRWPQVNNGPENINEHATYLKEACNQLQSVDRGRQNQVPWNIVQQYVASTVALIGKVLRQPAFDEIIQHVQDAAKCTQNIQKDITIIKNSVGLGTTPINAANYSGGRAATTTWAQIAAQAKGAPAPPPPVPQGIPAGKAHSTVTAYKDRVVIVKLKDYGIAQRYRTQPAIWIRQKVESSIRDNMATRLVKVVAAHQLKSGDIQIFTSTTAEATQLKQNKGWIKGLGEHAELVVATYGVIVHGIPTNSINIKDQKATIQRIIADNYTVIPNAEISHIGWLTKEATLKRASSIVVEFTDPEIANAIIYAGMAWEGRIHQCQLYDRACRVKQCFRCYNYGHIGTQCNASQICGYCAEQHEAKHCKQKGVEGFTPRCAVCKDAHTAWSNACPARRKEMQRVEQAKEVRSIYWHVPSKDTPQPVPHNSRNTNRSQAAHERPRPIPAPTAVLEPLDATTEEINSPLHPSPGTPPTIEAPVVPSTEQTHQPVREPNGTGESEEQRAMPTPVALSDGEEWATPAVLQDPAWQPDPSNDILPPSHLTDNTEESETQGADDWLNDIANEIDDVWLYGYPDNGPSPQTSLVTDTYTAGGRIYKGCKCPEHQEIYANWPTRDAELKIAQCMRICMYCGKDFPQASELRKHLRKSGYSKRNLAVQTETRNRWSASTPGWTLRSRIVSSSNRSEARTTRSQSHADRADYNVQKSRDVVLASLFQNPRVLKYDILAIQEPWRNPFIATSYHPLKTHFHLMYSAEAATRVCLYINKRIDPGTWNVSFISKDIISLKISDSRLNQSVHIFNVYNEVTSDTLPTLAETIGTLNSERIVVLGDFNLHHPLWSADYRRTRRGPSAENLLRIIEDSQLQLLTVPGTPTHRWKDGESTIDLTFASEDVASRVTQCKIDKHLDCDSDHLPIALTVNWNPQPDEPKRKRLWAKTNITILRQVTQNHLSKSNDATELSSIESIDGFVSTLVQALNAGIEASTPWSNPSPRSIPGFNQECRDLCTEVQQLRRRWQRTRQDGDYEAYRQARNRKGRLVQKTLRNNHRQKVEEASASPSGLWNLVKWAKNRHNASAACTPPLLRWDHHREKIEAGATKRLSALSALASSTWGTGAINLRHVYRAMVVPQMLYGCSAWHISANSYTSRGGAMTSAIQKIQRRAAQIITGAFRTTAGAAMDVESHLLPVQQQLEQTALEATIRIRTTPLHDDMATTETESGDTRTPIQRRSEQSPLDRFSSTLESKHGLRLERLEKRIPHVVPPWWIPPPVRINESAEGAVKEHDATEPETLRIYTDGSGINGHVGAAAVTPAVQANGIYSKRTQYMGTSSTTKSTIRRAMRNEWDLAWEKCKHGRELFRLGVRPGKAILDTHAGAHRAISSAITQMRTGKIGLRAYLHAINKADTNQCQCGQGPQTVRHILLECRNWVDERHRMWAGKSPCIDIKRILCNPPMAVQAAKMILRTGLLGQFRAVPSTVLKYT</sequence>
<dbReference type="EMBL" id="LFMY01000023">
    <property type="protein sequence ID" value="OKL55294.1"/>
    <property type="molecule type" value="Genomic_DNA"/>
</dbReference>
<name>A0A225ABY5_TALAT</name>
<dbReference type="Proteomes" id="UP000214365">
    <property type="component" value="Unassembled WGS sequence"/>
</dbReference>
<dbReference type="GeneID" id="31009180"/>
<evidence type="ECO:0000256" key="1">
    <source>
        <dbReference type="PROSITE-ProRule" id="PRU00042"/>
    </source>
</evidence>
<protein>
    <recommendedName>
        <fullName evidence="3">C2H2-type domain-containing protein</fullName>
    </recommendedName>
</protein>
<keyword evidence="5" id="KW-1185">Reference proteome</keyword>
<dbReference type="PROSITE" id="PS50157">
    <property type="entry name" value="ZINC_FINGER_C2H2_2"/>
    <property type="match status" value="1"/>
</dbReference>
<feature type="domain" description="C2H2-type" evidence="3">
    <location>
        <begin position="622"/>
        <end position="650"/>
    </location>
</feature>
<comment type="caution">
    <text evidence="4">The sequence shown here is derived from an EMBL/GenBank/DDBJ whole genome shotgun (WGS) entry which is preliminary data.</text>
</comment>
<gene>
    <name evidence="4" type="ORF">UA08_09424</name>
</gene>
<feature type="region of interest" description="Disordered" evidence="2">
    <location>
        <begin position="457"/>
        <end position="504"/>
    </location>
</feature>
<organism evidence="4 5">
    <name type="scientific">Talaromyces atroroseus</name>
    <dbReference type="NCBI Taxonomy" id="1441469"/>
    <lineage>
        <taxon>Eukaryota</taxon>
        <taxon>Fungi</taxon>
        <taxon>Dikarya</taxon>
        <taxon>Ascomycota</taxon>
        <taxon>Pezizomycotina</taxon>
        <taxon>Eurotiomycetes</taxon>
        <taxon>Eurotiomycetidae</taxon>
        <taxon>Eurotiales</taxon>
        <taxon>Trichocomaceae</taxon>
        <taxon>Talaromyces</taxon>
        <taxon>Talaromyces sect. Trachyspermi</taxon>
    </lineage>
</organism>
<feature type="region of interest" description="Disordered" evidence="2">
    <location>
        <begin position="412"/>
        <end position="444"/>
    </location>
</feature>
<feature type="region of interest" description="Disordered" evidence="2">
    <location>
        <begin position="1202"/>
        <end position="1235"/>
    </location>
</feature>